<dbReference type="PANTHER" id="PTHR43115:SF4">
    <property type="entry name" value="DEHYDROGENASE_REDUCTASE SDR FAMILY MEMBER 11"/>
    <property type="match status" value="1"/>
</dbReference>
<dbReference type="GO" id="GO:0016616">
    <property type="term" value="F:oxidoreductase activity, acting on the CH-OH group of donors, NAD or NADP as acceptor"/>
    <property type="evidence" value="ECO:0007669"/>
    <property type="project" value="UniProtKB-ARBA"/>
</dbReference>
<comment type="caution">
    <text evidence="4">The sequence shown here is derived from an EMBL/GenBank/DDBJ whole genome shotgun (WGS) entry which is preliminary data.</text>
</comment>
<keyword evidence="5" id="KW-1185">Reference proteome</keyword>
<name>A0A9Q0NH12_9DIPT</name>
<evidence type="ECO:0000313" key="5">
    <source>
        <dbReference type="Proteomes" id="UP001151699"/>
    </source>
</evidence>
<dbReference type="PRINTS" id="PR00081">
    <property type="entry name" value="GDHRDH"/>
</dbReference>
<dbReference type="AlphaFoldDB" id="A0A9Q0NH12"/>
<dbReference type="InterPro" id="IPR002347">
    <property type="entry name" value="SDR_fam"/>
</dbReference>
<dbReference type="Pfam" id="PF00106">
    <property type="entry name" value="adh_short"/>
    <property type="match status" value="1"/>
</dbReference>
<dbReference type="SUPFAM" id="SSF51735">
    <property type="entry name" value="NAD(P)-binding Rossmann-fold domains"/>
    <property type="match status" value="1"/>
</dbReference>
<dbReference type="FunFam" id="3.40.50.720:FF:000047">
    <property type="entry name" value="NADP-dependent L-serine/L-allo-threonine dehydrogenase"/>
    <property type="match status" value="1"/>
</dbReference>
<dbReference type="InterPro" id="IPR036291">
    <property type="entry name" value="NAD(P)-bd_dom_sf"/>
</dbReference>
<dbReference type="PANTHER" id="PTHR43115">
    <property type="entry name" value="DEHYDROGENASE/REDUCTASE SDR FAMILY MEMBER 11"/>
    <property type="match status" value="1"/>
</dbReference>
<dbReference type="OrthoDB" id="1933717at2759"/>
<evidence type="ECO:0000256" key="2">
    <source>
        <dbReference type="ARBA" id="ARBA00023002"/>
    </source>
</evidence>
<evidence type="ECO:0000256" key="1">
    <source>
        <dbReference type="ARBA" id="ARBA00006484"/>
    </source>
</evidence>
<accession>A0A9Q0NH12</accession>
<dbReference type="PRINTS" id="PR00080">
    <property type="entry name" value="SDRFAMILY"/>
</dbReference>
<sequence>MERWIGKVAVITGASSGIGSAIVLDLVKSGMIVVGLARRAERVDELKKLIPANAQGELYAVKCDISNDHDVKTAFEWIEKKFGTVNVLVNNAGISTLSAIIDEGNDDELKRVILTNLWGLVSASKKFISIVRKQNVVGAHLININSILGHDVVQTPIGRKPVLNVYPGSKFGVTAVSEVLRQEFSYLGLKTKITSISPGLVTTEMTTKNGADKMFKNTPSLKAEDISQAVLYALSTPEHVQVHEITIRPFDNGKFDMKSKVRSTL</sequence>
<protein>
    <submittedName>
        <fullName evidence="4">Farnesol dehydrogenase</fullName>
    </submittedName>
</protein>
<reference evidence="4" key="1">
    <citation type="submission" date="2022-07" db="EMBL/GenBank/DDBJ databases">
        <authorList>
            <person name="Trinca V."/>
            <person name="Uliana J.V.C."/>
            <person name="Torres T.T."/>
            <person name="Ward R.J."/>
            <person name="Monesi N."/>
        </authorList>
    </citation>
    <scope>NUCLEOTIDE SEQUENCE</scope>
    <source>
        <strain evidence="4">HSMRA1968</strain>
        <tissue evidence="4">Whole embryos</tissue>
    </source>
</reference>
<evidence type="ECO:0000313" key="4">
    <source>
        <dbReference type="EMBL" id="KAJ6649963.1"/>
    </source>
</evidence>
<dbReference type="PROSITE" id="PS00061">
    <property type="entry name" value="ADH_SHORT"/>
    <property type="match status" value="1"/>
</dbReference>
<dbReference type="EMBL" id="WJQU01000001">
    <property type="protein sequence ID" value="KAJ6649963.1"/>
    <property type="molecule type" value="Genomic_DNA"/>
</dbReference>
<dbReference type="Gene3D" id="3.40.50.720">
    <property type="entry name" value="NAD(P)-binding Rossmann-like Domain"/>
    <property type="match status" value="1"/>
</dbReference>
<comment type="similarity">
    <text evidence="1 3">Belongs to the short-chain dehydrogenases/reductases (SDR) family.</text>
</comment>
<gene>
    <name evidence="4" type="primary">SDR-1_0</name>
    <name evidence="4" type="ORF">Bhyg_05206</name>
</gene>
<organism evidence="4 5">
    <name type="scientific">Pseudolycoriella hygida</name>
    <dbReference type="NCBI Taxonomy" id="35572"/>
    <lineage>
        <taxon>Eukaryota</taxon>
        <taxon>Metazoa</taxon>
        <taxon>Ecdysozoa</taxon>
        <taxon>Arthropoda</taxon>
        <taxon>Hexapoda</taxon>
        <taxon>Insecta</taxon>
        <taxon>Pterygota</taxon>
        <taxon>Neoptera</taxon>
        <taxon>Endopterygota</taxon>
        <taxon>Diptera</taxon>
        <taxon>Nematocera</taxon>
        <taxon>Sciaroidea</taxon>
        <taxon>Sciaridae</taxon>
        <taxon>Pseudolycoriella</taxon>
    </lineage>
</organism>
<dbReference type="Proteomes" id="UP001151699">
    <property type="component" value="Chromosome A"/>
</dbReference>
<evidence type="ECO:0000256" key="3">
    <source>
        <dbReference type="RuleBase" id="RU000363"/>
    </source>
</evidence>
<keyword evidence="2" id="KW-0560">Oxidoreductase</keyword>
<dbReference type="InterPro" id="IPR020904">
    <property type="entry name" value="Sc_DH/Rdtase_CS"/>
</dbReference>
<proteinExistence type="inferred from homology"/>